<evidence type="ECO:0000313" key="2">
    <source>
        <dbReference type="Proteomes" id="UP000184048"/>
    </source>
</evidence>
<keyword evidence="2" id="KW-1185">Reference proteome</keyword>
<evidence type="ECO:0000313" key="1">
    <source>
        <dbReference type="EMBL" id="SHG08201.1"/>
    </source>
</evidence>
<accession>A0A1M5GWV0</accession>
<dbReference type="EMBL" id="FQUU01000054">
    <property type="protein sequence ID" value="SHG08201.1"/>
    <property type="molecule type" value="Genomic_DNA"/>
</dbReference>
<name>A0A1M5GWV0_9BACT</name>
<organism evidence="1 2">
    <name type="scientific">Flavisolibacter ginsengisoli DSM 18119</name>
    <dbReference type="NCBI Taxonomy" id="1121884"/>
    <lineage>
        <taxon>Bacteria</taxon>
        <taxon>Pseudomonadati</taxon>
        <taxon>Bacteroidota</taxon>
        <taxon>Chitinophagia</taxon>
        <taxon>Chitinophagales</taxon>
        <taxon>Chitinophagaceae</taxon>
        <taxon>Flavisolibacter</taxon>
    </lineage>
</organism>
<evidence type="ECO:0008006" key="3">
    <source>
        <dbReference type="Google" id="ProtNLM"/>
    </source>
</evidence>
<dbReference type="Proteomes" id="UP000184048">
    <property type="component" value="Unassembled WGS sequence"/>
</dbReference>
<gene>
    <name evidence="1" type="ORF">SAMN02745131_04237</name>
</gene>
<dbReference type="RefSeq" id="WP_217653050.1">
    <property type="nucleotide sequence ID" value="NZ_FQUU01000054.1"/>
</dbReference>
<feature type="non-terminal residue" evidence="1">
    <location>
        <position position="392"/>
    </location>
</feature>
<feature type="non-terminal residue" evidence="1">
    <location>
        <position position="1"/>
    </location>
</feature>
<proteinExistence type="predicted"/>
<dbReference type="STRING" id="1121884.SAMN02745131_04237"/>
<reference evidence="1 2" key="1">
    <citation type="submission" date="2016-11" db="EMBL/GenBank/DDBJ databases">
        <authorList>
            <person name="Jaros S."/>
            <person name="Januszkiewicz K."/>
            <person name="Wedrychowicz H."/>
        </authorList>
    </citation>
    <scope>NUCLEOTIDE SEQUENCE [LARGE SCALE GENOMIC DNA]</scope>
    <source>
        <strain evidence="1 2">DSM 18119</strain>
    </source>
</reference>
<dbReference type="AlphaFoldDB" id="A0A1M5GWV0"/>
<sequence length="392" mass="39307">TITISGTPTASGTFNYTIPLTGGCGSVNATGTITVNAKPTANAGLNQAACSNNNSITISGASATNNIGVSWSTSGTGTFTNGATITPTYAPSAADITAGSVTITLTALGKAPCGNVTSSKTLSFVNAPIAVAGTNVSFCSNPAQATPQNATSVNITAGSSASNYSTITWSSSGSGSFTNANSLTNATYTPSAADNAAGSVTLTLTASGNSPCANAVSQKTLTLTPKIIFNEADYWAEFATCLGMGVEFRVTNFPTGGNGSFAYQWMDKNNCGISGNSNPIPGANGTSYLPTNNDCYWLQITSGGCTIPQTLVSTTERNRPGADRGGITINSSNVCVGGNATLTASSEVTYTYTWSPATFLNTTNGSSVIFSGAPAGTYTYTVTGTNSEGGGC</sequence>
<protein>
    <recommendedName>
        <fullName evidence="3">SprB repeat-containing protein</fullName>
    </recommendedName>
</protein>